<name>A0ABD1AKM6_CARAN</name>
<sequence length="113" mass="12688">MTPEVDKEMTRRRNAIGGSRVGYVSSWSVEIIGKYNGKHHALLNEKRCNCRQYEKVQIPCGHAMLTADSIGLSYQNLVGSLYKTSTWAATYKGIINPELESNDIDIPDDIMSH</sequence>
<proteinExistence type="predicted"/>
<comment type="caution">
    <text evidence="2">The sequence shown here is derived from an EMBL/GenBank/DDBJ whole genome shotgun (WGS) entry which is preliminary data.</text>
</comment>
<dbReference type="Proteomes" id="UP001558713">
    <property type="component" value="Unassembled WGS sequence"/>
</dbReference>
<dbReference type="SMART" id="SM00575">
    <property type="entry name" value="ZnF_PMZ"/>
    <property type="match status" value="1"/>
</dbReference>
<keyword evidence="3" id="KW-1185">Reference proteome</keyword>
<dbReference type="AlphaFoldDB" id="A0ABD1AKM6"/>
<dbReference type="InterPro" id="IPR006564">
    <property type="entry name" value="Znf_PMZ"/>
</dbReference>
<accession>A0ABD1AKM6</accession>
<evidence type="ECO:0000313" key="2">
    <source>
        <dbReference type="EMBL" id="KAL1207320.1"/>
    </source>
</evidence>
<evidence type="ECO:0000259" key="1">
    <source>
        <dbReference type="SMART" id="SM00575"/>
    </source>
</evidence>
<evidence type="ECO:0000313" key="3">
    <source>
        <dbReference type="Proteomes" id="UP001558713"/>
    </source>
</evidence>
<reference evidence="2 3" key="1">
    <citation type="submission" date="2024-04" db="EMBL/GenBank/DDBJ databases">
        <title>Genome assembly C_amara_ONT_v2.</title>
        <authorList>
            <person name="Yant L."/>
            <person name="Moore C."/>
            <person name="Slenker M."/>
        </authorList>
    </citation>
    <scope>NUCLEOTIDE SEQUENCE [LARGE SCALE GENOMIC DNA]</scope>
    <source>
        <tissue evidence="2">Leaf</tissue>
    </source>
</reference>
<organism evidence="2 3">
    <name type="scientific">Cardamine amara subsp. amara</name>
    <dbReference type="NCBI Taxonomy" id="228776"/>
    <lineage>
        <taxon>Eukaryota</taxon>
        <taxon>Viridiplantae</taxon>
        <taxon>Streptophyta</taxon>
        <taxon>Embryophyta</taxon>
        <taxon>Tracheophyta</taxon>
        <taxon>Spermatophyta</taxon>
        <taxon>Magnoliopsida</taxon>
        <taxon>eudicotyledons</taxon>
        <taxon>Gunneridae</taxon>
        <taxon>Pentapetalae</taxon>
        <taxon>rosids</taxon>
        <taxon>malvids</taxon>
        <taxon>Brassicales</taxon>
        <taxon>Brassicaceae</taxon>
        <taxon>Cardamineae</taxon>
        <taxon>Cardamine</taxon>
    </lineage>
</organism>
<protein>
    <recommendedName>
        <fullName evidence="1">Zinc finger PMZ-type domain-containing protein</fullName>
    </recommendedName>
</protein>
<gene>
    <name evidence="2" type="ORF">V5N11_020120</name>
</gene>
<feature type="domain" description="Zinc finger PMZ-type" evidence="1">
    <location>
        <begin position="46"/>
        <end position="73"/>
    </location>
</feature>
<dbReference type="EMBL" id="JBANAX010000480">
    <property type="protein sequence ID" value="KAL1207320.1"/>
    <property type="molecule type" value="Genomic_DNA"/>
</dbReference>